<evidence type="ECO:0000313" key="2">
    <source>
        <dbReference type="Proteomes" id="UP000008206"/>
    </source>
</evidence>
<name>E0UDZ0_GLOV7</name>
<dbReference type="HOGENOM" id="CLU_2356558_0_0_3"/>
<dbReference type="AlphaFoldDB" id="E0UDZ0"/>
<organism evidence="1 2">
    <name type="scientific">Gloeothece verrucosa (strain PCC 7822)</name>
    <name type="common">Cyanothece sp. (strain PCC 7822)</name>
    <dbReference type="NCBI Taxonomy" id="497965"/>
    <lineage>
        <taxon>Bacteria</taxon>
        <taxon>Bacillati</taxon>
        <taxon>Cyanobacteriota</taxon>
        <taxon>Cyanophyceae</taxon>
        <taxon>Oscillatoriophycideae</taxon>
        <taxon>Chroococcales</taxon>
        <taxon>Aphanothecaceae</taxon>
        <taxon>Gloeothece</taxon>
        <taxon>Gloeothece verrucosa</taxon>
    </lineage>
</organism>
<accession>E0UDZ0</accession>
<dbReference type="eggNOG" id="ENOG5032Z7T">
    <property type="taxonomic scope" value="Bacteria"/>
</dbReference>
<dbReference type="RefSeq" id="WP_013321102.1">
    <property type="nucleotide sequence ID" value="NC_014501.1"/>
</dbReference>
<dbReference type="KEGG" id="cyj:Cyan7822_0984"/>
<dbReference type="EMBL" id="CP002198">
    <property type="protein sequence ID" value="ADN12994.1"/>
    <property type="molecule type" value="Genomic_DNA"/>
</dbReference>
<proteinExistence type="predicted"/>
<dbReference type="OrthoDB" id="560605at2"/>
<gene>
    <name evidence="1" type="ordered locus">Cyan7822_0984</name>
</gene>
<protein>
    <submittedName>
        <fullName evidence="1">Uncharacterized protein</fullName>
    </submittedName>
</protein>
<sequence>MNHPYSFSDCTSTNLEKIALQRFRTRVNFLPKDCRVFREPWDCSTVLCLDFAGCPEDLMEVKAQDAGLVSAAEELGLANGIIFRIGNKFMGWSGATAAK</sequence>
<evidence type="ECO:0000313" key="1">
    <source>
        <dbReference type="EMBL" id="ADN12994.1"/>
    </source>
</evidence>
<reference evidence="2" key="1">
    <citation type="journal article" date="2011" name="MBio">
        <title>Novel metabolic attributes of the genus Cyanothece, comprising a group of unicellular nitrogen-fixing Cyanobacteria.</title>
        <authorList>
            <person name="Bandyopadhyay A."/>
            <person name="Elvitigala T."/>
            <person name="Welsh E."/>
            <person name="Stockel J."/>
            <person name="Liberton M."/>
            <person name="Min H."/>
            <person name="Sherman L.A."/>
            <person name="Pakrasi H.B."/>
        </authorList>
    </citation>
    <scope>NUCLEOTIDE SEQUENCE [LARGE SCALE GENOMIC DNA]</scope>
    <source>
        <strain evidence="2">PCC 7822</strain>
    </source>
</reference>
<dbReference type="Proteomes" id="UP000008206">
    <property type="component" value="Chromosome"/>
</dbReference>
<keyword evidence="2" id="KW-1185">Reference proteome</keyword>